<name>A0A0C1V7K8_9ENTR</name>
<comment type="caution">
    <text evidence="1">The sequence shown here is derived from an EMBL/GenBank/DDBJ whole genome shotgun (WGS) entry which is preliminary data.</text>
</comment>
<dbReference type="Proteomes" id="UP000054529">
    <property type="component" value="Unassembled WGS sequence"/>
</dbReference>
<sequence length="68" mass="7982">MKKRAERITVDLFKNLPEPEDPKKVLEAPDPFTLPISPPFPGWTIIKNIRNMHIKKNIKDINMKINPY</sequence>
<dbReference type="EMBL" id="AWXV01000004">
    <property type="protein sequence ID" value="KIE63798.1"/>
    <property type="molecule type" value="Genomic_DNA"/>
</dbReference>
<organism evidence="1 2">
    <name type="scientific">Candidatus Riesia pediculischaeffi PTSU</name>
    <dbReference type="NCBI Taxonomy" id="1401651"/>
    <lineage>
        <taxon>Bacteria</taxon>
        <taxon>Pseudomonadati</taxon>
        <taxon>Pseudomonadota</taxon>
        <taxon>Gammaproteobacteria</taxon>
        <taxon>Enterobacterales</taxon>
        <taxon>Enterobacteriaceae</taxon>
        <taxon>Candidatus Riesia</taxon>
    </lineage>
</organism>
<evidence type="ECO:0000313" key="2">
    <source>
        <dbReference type="Proteomes" id="UP000054529"/>
    </source>
</evidence>
<proteinExistence type="predicted"/>
<gene>
    <name evidence="1" type="ORF">P689_122280</name>
</gene>
<reference evidence="1 2" key="1">
    <citation type="journal article" date="2014" name="G3 (Bethesda)">
        <title>Genome sequence of Candidatus Riesia pediculischaeffi, endosymbiont of chimpanzee lice, and genomic comparison of recently acquired endosymbionts from human and chimpanzee lice.</title>
        <authorList>
            <person name="Boyd B.M."/>
            <person name="Allen J.M."/>
            <person name="de Crecy-Lagard V."/>
            <person name="Reed D.L."/>
        </authorList>
    </citation>
    <scope>NUCLEOTIDE SEQUENCE [LARGE SCALE GENOMIC DNA]</scope>
    <source>
        <strain evidence="1 2">PTSU</strain>
    </source>
</reference>
<evidence type="ECO:0000313" key="1">
    <source>
        <dbReference type="EMBL" id="KIE63798.1"/>
    </source>
</evidence>
<dbReference type="HOGENOM" id="CLU_2786180_0_0_6"/>
<protein>
    <submittedName>
        <fullName evidence="1">Uncharacterized protein</fullName>
    </submittedName>
</protein>
<accession>A0A0C1V7K8</accession>
<dbReference type="AlphaFoldDB" id="A0A0C1V7K8"/>